<dbReference type="GO" id="GO:0003899">
    <property type="term" value="F:DNA-directed RNA polymerase activity"/>
    <property type="evidence" value="ECO:0007669"/>
    <property type="project" value="InterPro"/>
</dbReference>
<accession>A0A812Z3K6</accession>
<dbReference type="AlphaFoldDB" id="A0A812Z3K6"/>
<dbReference type="Pfam" id="PF01896">
    <property type="entry name" value="DNA_primase_S"/>
    <property type="match status" value="1"/>
</dbReference>
<dbReference type="GO" id="GO:0006269">
    <property type="term" value="P:DNA replication, synthesis of primer"/>
    <property type="evidence" value="ECO:0007669"/>
    <property type="project" value="InterPro"/>
</dbReference>
<comment type="similarity">
    <text evidence="1">Belongs to the eukaryotic-type primase small subunit family.</text>
</comment>
<comment type="caution">
    <text evidence="2">The sequence shown here is derived from an EMBL/GenBank/DDBJ whole genome shotgun (WGS) entry which is preliminary data.</text>
</comment>
<sequence length="133" mass="15350">MEIGAVYTHLPSKHKLVMKDAYKPLERELVFDIDMDDYDDIRSCCTGAKLCLKCWTFMKAAIEILRRSLREDFGFEHLLFVYSGRRGVHCWVCDTAARRLNNEQRCALAELRTYGDGGQYMTMVAPGAGKCRW</sequence>
<protein>
    <submittedName>
        <fullName evidence="2">PRIM1 protein</fullName>
    </submittedName>
</protein>
<organism evidence="2 3">
    <name type="scientific">Symbiodinium necroappetens</name>
    <dbReference type="NCBI Taxonomy" id="1628268"/>
    <lineage>
        <taxon>Eukaryota</taxon>
        <taxon>Sar</taxon>
        <taxon>Alveolata</taxon>
        <taxon>Dinophyceae</taxon>
        <taxon>Suessiales</taxon>
        <taxon>Symbiodiniaceae</taxon>
        <taxon>Symbiodinium</taxon>
    </lineage>
</organism>
<dbReference type="Proteomes" id="UP000601435">
    <property type="component" value="Unassembled WGS sequence"/>
</dbReference>
<reference evidence="2" key="1">
    <citation type="submission" date="2021-02" db="EMBL/GenBank/DDBJ databases">
        <authorList>
            <person name="Dougan E. K."/>
            <person name="Rhodes N."/>
            <person name="Thang M."/>
            <person name="Chan C."/>
        </authorList>
    </citation>
    <scope>NUCLEOTIDE SEQUENCE</scope>
</reference>
<dbReference type="InterPro" id="IPR002755">
    <property type="entry name" value="DNA_primase_S"/>
</dbReference>
<dbReference type="Gene3D" id="3.90.920.10">
    <property type="entry name" value="DNA primase, PRIM domain"/>
    <property type="match status" value="1"/>
</dbReference>
<evidence type="ECO:0000256" key="1">
    <source>
        <dbReference type="ARBA" id="ARBA00009762"/>
    </source>
</evidence>
<evidence type="ECO:0000313" key="2">
    <source>
        <dbReference type="EMBL" id="CAE7810554.1"/>
    </source>
</evidence>
<dbReference type="EMBL" id="CAJNJA010045586">
    <property type="protein sequence ID" value="CAE7810554.1"/>
    <property type="molecule type" value="Genomic_DNA"/>
</dbReference>
<evidence type="ECO:0000313" key="3">
    <source>
        <dbReference type="Proteomes" id="UP000601435"/>
    </source>
</evidence>
<dbReference type="SUPFAM" id="SSF56747">
    <property type="entry name" value="Prim-pol domain"/>
    <property type="match status" value="1"/>
</dbReference>
<name>A0A812Z3K6_9DINO</name>
<feature type="non-terminal residue" evidence="2">
    <location>
        <position position="133"/>
    </location>
</feature>
<keyword evidence="3" id="KW-1185">Reference proteome</keyword>
<dbReference type="OrthoDB" id="19606at2759"/>
<dbReference type="PANTHER" id="PTHR10536">
    <property type="entry name" value="DNA PRIMASE SMALL SUBUNIT"/>
    <property type="match status" value="1"/>
</dbReference>
<proteinExistence type="inferred from homology"/>
<gene>
    <name evidence="2" type="primary">PRIM1</name>
    <name evidence="2" type="ORF">SNEC2469_LOCUS24005</name>
</gene>